<accession>A0A820QQJ0</accession>
<keyword evidence="1" id="KW-1133">Transmembrane helix</keyword>
<dbReference type="AlphaFoldDB" id="A0A820QQJ0"/>
<dbReference type="EMBL" id="CAJOBB010027553">
    <property type="protein sequence ID" value="CAF4423668.1"/>
    <property type="molecule type" value="Genomic_DNA"/>
</dbReference>
<feature type="transmembrane region" description="Helical" evidence="1">
    <location>
        <begin position="125"/>
        <end position="146"/>
    </location>
</feature>
<evidence type="ECO:0000256" key="1">
    <source>
        <dbReference type="SAM" id="Phobius"/>
    </source>
</evidence>
<evidence type="ECO:0000313" key="3">
    <source>
        <dbReference type="Proteomes" id="UP000663868"/>
    </source>
</evidence>
<organism evidence="2 3">
    <name type="scientific">Adineta steineri</name>
    <dbReference type="NCBI Taxonomy" id="433720"/>
    <lineage>
        <taxon>Eukaryota</taxon>
        <taxon>Metazoa</taxon>
        <taxon>Spiralia</taxon>
        <taxon>Gnathifera</taxon>
        <taxon>Rotifera</taxon>
        <taxon>Eurotatoria</taxon>
        <taxon>Bdelloidea</taxon>
        <taxon>Adinetida</taxon>
        <taxon>Adinetidae</taxon>
        <taxon>Adineta</taxon>
    </lineage>
</organism>
<dbReference type="InterPro" id="IPR052728">
    <property type="entry name" value="O2_lipid_transport_reg"/>
</dbReference>
<dbReference type="Proteomes" id="UP000663868">
    <property type="component" value="Unassembled WGS sequence"/>
</dbReference>
<protein>
    <submittedName>
        <fullName evidence="2">Uncharacterized protein</fullName>
    </submittedName>
</protein>
<feature type="non-terminal residue" evidence="2">
    <location>
        <position position="152"/>
    </location>
</feature>
<sequence length="152" mass="17028">DTLFKNLSITQDNLVCSNDPPNGQKGLTNGAIATIVILSLLGLLVLVGTIIDLISMLKFNIVHNRIIPNNTYNHLVDDDDNEITIQSETHRTPKILFLAEFSALKSLRRIFTLEQKTSDDTNDSFLFINGIRVLSLCWIIIGHSLLFNLSYT</sequence>
<keyword evidence="1" id="KW-0472">Membrane</keyword>
<feature type="non-terminal residue" evidence="2">
    <location>
        <position position="1"/>
    </location>
</feature>
<keyword evidence="1" id="KW-0812">Transmembrane</keyword>
<dbReference type="PANTHER" id="PTHR11161:SF0">
    <property type="entry name" value="O-ACYLTRANSFERASE LIKE PROTEIN"/>
    <property type="match status" value="1"/>
</dbReference>
<feature type="transmembrane region" description="Helical" evidence="1">
    <location>
        <begin position="31"/>
        <end position="55"/>
    </location>
</feature>
<comment type="caution">
    <text evidence="2">The sequence shown here is derived from an EMBL/GenBank/DDBJ whole genome shotgun (WGS) entry which is preliminary data.</text>
</comment>
<evidence type="ECO:0000313" key="2">
    <source>
        <dbReference type="EMBL" id="CAF4423668.1"/>
    </source>
</evidence>
<name>A0A820QQJ0_9BILA</name>
<proteinExistence type="predicted"/>
<reference evidence="2" key="1">
    <citation type="submission" date="2021-02" db="EMBL/GenBank/DDBJ databases">
        <authorList>
            <person name="Nowell W R."/>
        </authorList>
    </citation>
    <scope>NUCLEOTIDE SEQUENCE</scope>
</reference>
<dbReference type="PANTHER" id="PTHR11161">
    <property type="entry name" value="O-ACYLTRANSFERASE"/>
    <property type="match status" value="1"/>
</dbReference>
<gene>
    <name evidence="2" type="ORF">KXQ929_LOCUS52349</name>
</gene>